<evidence type="ECO:0000313" key="2">
    <source>
        <dbReference type="EMBL" id="MDG5976822.1"/>
    </source>
</evidence>
<reference evidence="2" key="1">
    <citation type="submission" date="2013-01" db="EMBL/GenBank/DDBJ databases">
        <title>Genome draft of Hydrogenophaga taeniospiralis 2K1.</title>
        <authorList>
            <person name="Gomila M."/>
            <person name="Lalucat J."/>
        </authorList>
    </citation>
    <scope>NUCLEOTIDE SEQUENCE</scope>
    <source>
        <strain evidence="2">CCUG 15921</strain>
    </source>
</reference>
<protein>
    <submittedName>
        <fullName evidence="2">Uncharacterized protein</fullName>
    </submittedName>
</protein>
<feature type="transmembrane region" description="Helical" evidence="1">
    <location>
        <begin position="175"/>
        <end position="199"/>
    </location>
</feature>
<evidence type="ECO:0000256" key="1">
    <source>
        <dbReference type="SAM" id="Phobius"/>
    </source>
</evidence>
<keyword evidence="1" id="KW-0812">Transmembrane</keyword>
<keyword evidence="1" id="KW-1133">Transmembrane helix</keyword>
<organism evidence="2 3">
    <name type="scientific">Hydrogenophaga taeniospiralis CCUG 15921</name>
    <dbReference type="NCBI Taxonomy" id="1281780"/>
    <lineage>
        <taxon>Bacteria</taxon>
        <taxon>Pseudomonadati</taxon>
        <taxon>Pseudomonadota</taxon>
        <taxon>Betaproteobacteria</taxon>
        <taxon>Burkholderiales</taxon>
        <taxon>Comamonadaceae</taxon>
        <taxon>Hydrogenophaga</taxon>
    </lineage>
</organism>
<keyword evidence="1" id="KW-0472">Membrane</keyword>
<name>A0A9X4NSZ0_9BURK</name>
<dbReference type="AlphaFoldDB" id="A0A9X4NSZ0"/>
<feature type="transmembrane region" description="Helical" evidence="1">
    <location>
        <begin position="78"/>
        <end position="99"/>
    </location>
</feature>
<accession>A0A9X4NSZ0</accession>
<dbReference type="RefSeq" id="WP_245638002.1">
    <property type="nucleotide sequence ID" value="NZ_AOGK01000014.1"/>
</dbReference>
<proteinExistence type="predicted"/>
<comment type="caution">
    <text evidence="2">The sequence shown here is derived from an EMBL/GenBank/DDBJ whole genome shotgun (WGS) entry which is preliminary data.</text>
</comment>
<gene>
    <name evidence="2" type="ORF">H010_16259</name>
</gene>
<keyword evidence="3" id="KW-1185">Reference proteome</keyword>
<feature type="transmembrane region" description="Helical" evidence="1">
    <location>
        <begin position="138"/>
        <end position="163"/>
    </location>
</feature>
<sequence length="240" mass="22795">MTFFAARLPKGLGVGSTTGMGVAALAGAAGERVLEVLVADAEAVAGAVLEGTLDTGAGAGLTAALTAGLATADFATGLAGAGAAGFATGLTAVFAMVLLTGLTGRVALTAAVFAAVLLGLLDGPAFTGATDLGAEDVFPVLAAGLTTVLAGGFGATLAADLLVAGTLEAVADELALTPVAAGLPFFAVLVAGAFTTGLLSVPDDAWSRGGTSPLAGANGTPSCAGCADGFVVIPLLRSRF</sequence>
<evidence type="ECO:0000313" key="3">
    <source>
        <dbReference type="Proteomes" id="UP001152876"/>
    </source>
</evidence>
<feature type="transmembrane region" description="Helical" evidence="1">
    <location>
        <begin position="106"/>
        <end position="126"/>
    </location>
</feature>
<dbReference type="EMBL" id="AOGK01000014">
    <property type="protein sequence ID" value="MDG5976822.1"/>
    <property type="molecule type" value="Genomic_DNA"/>
</dbReference>
<dbReference type="Proteomes" id="UP001152876">
    <property type="component" value="Unassembled WGS sequence"/>
</dbReference>